<evidence type="ECO:0000313" key="5">
    <source>
        <dbReference type="EMBL" id="NNH10868.1"/>
    </source>
</evidence>
<organism evidence="5 6">
    <name type="scientific">Cupriavidus gilardii</name>
    <dbReference type="NCBI Taxonomy" id="82541"/>
    <lineage>
        <taxon>Bacteria</taxon>
        <taxon>Pseudomonadati</taxon>
        <taxon>Pseudomonadota</taxon>
        <taxon>Betaproteobacteria</taxon>
        <taxon>Burkholderiales</taxon>
        <taxon>Burkholderiaceae</taxon>
        <taxon>Cupriavidus</taxon>
    </lineage>
</organism>
<dbReference type="InterPro" id="IPR050491">
    <property type="entry name" value="AmpC-like"/>
</dbReference>
<dbReference type="RefSeq" id="WP_053823976.1">
    <property type="nucleotide sequence ID" value="NZ_BAAAEB010000023.1"/>
</dbReference>
<dbReference type="SUPFAM" id="SSF56601">
    <property type="entry name" value="beta-lactamase/transpeptidase-like"/>
    <property type="match status" value="1"/>
</dbReference>
<evidence type="ECO:0000256" key="1">
    <source>
        <dbReference type="SAM" id="MobiDB-lite"/>
    </source>
</evidence>
<dbReference type="GO" id="GO:0016787">
    <property type="term" value="F:hydrolase activity"/>
    <property type="evidence" value="ECO:0007669"/>
    <property type="project" value="UniProtKB-KW"/>
</dbReference>
<sequence>MTTLHSRRTFLVATLGTALAACGGDDDDPPPSGGEPPPPVPEARITQAIASLDKLVTDQMSRTGVPGVATAVVRRDPAGNRVVYAKGFGKRAVDEPATVDADTVFQLASMSKSIGAMVVANQVGVGRIRWDTPVQSQLPWFALSDPAVNPVLTVADLYSHRSGLPDHAGDRLEDMGYDRRQVLERLRFLPLHPFRASYQYTNFGLTAAAEAVATAAATDWATLSEQTLYGPLGMTRTSSRHADYVARDNRAVGHVRENGVWVRGPVRDADAQSPAGGVSASVNDVARWLIMMLGEGMFEGRRIVEAGALKEAIAPHNQSTPPAGGRPAGFYGYGFNVGTNPAGRPMYNHSGAFALGAATAFLAVPSLGLAIVTLTNGYPIGVPETINNQFFDLVDHGAIQQDWATIIEEALAPVLAPEGALVGATPPASPLPPRALSVYAGDYANDYYGPITVRESAGALVLTIGPAPLVLPLSHWDGDVYTFQLRNENATPGTISRVWFGSDRLTLEYYDQEGLGTFPRTS</sequence>
<protein>
    <submittedName>
        <fullName evidence="5">Serine hydrolase</fullName>
    </submittedName>
</protein>
<gene>
    <name evidence="5" type="ORF">HLB16_08245</name>
</gene>
<dbReference type="InterPro" id="IPR012338">
    <property type="entry name" value="Beta-lactam/transpept-like"/>
</dbReference>
<dbReference type="PANTHER" id="PTHR46825">
    <property type="entry name" value="D-ALANYL-D-ALANINE-CARBOXYPEPTIDASE/ENDOPEPTIDASE AMPH"/>
    <property type="match status" value="1"/>
</dbReference>
<dbReference type="Gene3D" id="2.40.128.600">
    <property type="match status" value="1"/>
</dbReference>
<name>A0A849B9K1_9BURK</name>
<feature type="compositionally biased region" description="Pro residues" evidence="1">
    <location>
        <begin position="30"/>
        <end position="41"/>
    </location>
</feature>
<reference evidence="5 6" key="1">
    <citation type="submission" date="2020-05" db="EMBL/GenBank/DDBJ databases">
        <title>MicrobeNet Type strains.</title>
        <authorList>
            <person name="Nicholson A.C."/>
        </authorList>
    </citation>
    <scope>NUCLEOTIDE SEQUENCE [LARGE SCALE GENOMIC DNA]</scope>
    <source>
        <strain evidence="5 6">ATCC 700815</strain>
    </source>
</reference>
<accession>A0A849B9K1</accession>
<evidence type="ECO:0000313" key="6">
    <source>
        <dbReference type="Proteomes" id="UP000542973"/>
    </source>
</evidence>
<feature type="chain" id="PRO_5032979966" evidence="2">
    <location>
        <begin position="21"/>
        <end position="522"/>
    </location>
</feature>
<dbReference type="PROSITE" id="PS51257">
    <property type="entry name" value="PROKAR_LIPOPROTEIN"/>
    <property type="match status" value="1"/>
</dbReference>
<feature type="domain" description="Peptidase S12 Pab87-related C-terminal" evidence="4">
    <location>
        <begin position="426"/>
        <end position="489"/>
    </location>
</feature>
<dbReference type="Pfam" id="PF11954">
    <property type="entry name" value="DUF3471"/>
    <property type="match status" value="1"/>
</dbReference>
<evidence type="ECO:0000259" key="3">
    <source>
        <dbReference type="Pfam" id="PF00144"/>
    </source>
</evidence>
<dbReference type="InterPro" id="IPR021860">
    <property type="entry name" value="Peptidase_S12_Pab87-rel_C"/>
</dbReference>
<evidence type="ECO:0000259" key="4">
    <source>
        <dbReference type="Pfam" id="PF11954"/>
    </source>
</evidence>
<dbReference type="EMBL" id="JABEMD010000010">
    <property type="protein sequence ID" value="NNH10868.1"/>
    <property type="molecule type" value="Genomic_DNA"/>
</dbReference>
<dbReference type="AlphaFoldDB" id="A0A849B9K1"/>
<proteinExistence type="predicted"/>
<dbReference type="Pfam" id="PF00144">
    <property type="entry name" value="Beta-lactamase"/>
    <property type="match status" value="1"/>
</dbReference>
<keyword evidence="5" id="KW-0378">Hydrolase</keyword>
<comment type="caution">
    <text evidence="5">The sequence shown here is derived from an EMBL/GenBank/DDBJ whole genome shotgun (WGS) entry which is preliminary data.</text>
</comment>
<dbReference type="PANTHER" id="PTHR46825:SF15">
    <property type="entry name" value="BETA-LACTAMASE-RELATED DOMAIN-CONTAINING PROTEIN"/>
    <property type="match status" value="1"/>
</dbReference>
<dbReference type="Proteomes" id="UP000542973">
    <property type="component" value="Unassembled WGS sequence"/>
</dbReference>
<feature type="domain" description="Beta-lactamase-related" evidence="3">
    <location>
        <begin position="52"/>
        <end position="379"/>
    </location>
</feature>
<feature type="signal peptide" evidence="2">
    <location>
        <begin position="1"/>
        <end position="20"/>
    </location>
</feature>
<dbReference type="Gene3D" id="3.40.710.10">
    <property type="entry name" value="DD-peptidase/beta-lactamase superfamily"/>
    <property type="match status" value="1"/>
</dbReference>
<feature type="region of interest" description="Disordered" evidence="1">
    <location>
        <begin position="22"/>
        <end position="41"/>
    </location>
</feature>
<dbReference type="InterPro" id="IPR001466">
    <property type="entry name" value="Beta-lactam-related"/>
</dbReference>
<evidence type="ECO:0000256" key="2">
    <source>
        <dbReference type="SAM" id="SignalP"/>
    </source>
</evidence>
<keyword evidence="2" id="KW-0732">Signal</keyword>